<keyword evidence="2" id="KW-0472">Membrane</keyword>
<keyword evidence="6" id="KW-1185">Reference proteome</keyword>
<feature type="region of interest" description="Disordered" evidence="3">
    <location>
        <begin position="1"/>
        <end position="21"/>
    </location>
</feature>
<dbReference type="EMBL" id="JAQOUE010000001">
    <property type="protein sequence ID" value="MDT7042587.1"/>
    <property type="molecule type" value="Genomic_DNA"/>
</dbReference>
<name>A0ABU3K894_9BACT</name>
<feature type="domain" description="Outer membrane protein assembly factor BamE" evidence="4">
    <location>
        <begin position="25"/>
        <end position="109"/>
    </location>
</feature>
<dbReference type="InterPro" id="IPR037873">
    <property type="entry name" value="BamE-like"/>
</dbReference>
<reference evidence="5 6" key="1">
    <citation type="journal article" date="2023" name="ISME J.">
        <title>Cultivation and genomic characterization of novel and ubiquitous marine nitrite-oxidizing bacteria from the Nitrospirales.</title>
        <authorList>
            <person name="Mueller A.J."/>
            <person name="Daebeler A."/>
            <person name="Herbold C.W."/>
            <person name="Kirkegaard R.H."/>
            <person name="Daims H."/>
        </authorList>
    </citation>
    <scope>NUCLEOTIDE SEQUENCE [LARGE SCALE GENOMIC DNA]</scope>
    <source>
        <strain evidence="5 6">EB</strain>
    </source>
</reference>
<organism evidence="5 6">
    <name type="scientific">Candidatus Nitronereus thalassa</name>
    <dbReference type="NCBI Taxonomy" id="3020898"/>
    <lineage>
        <taxon>Bacteria</taxon>
        <taxon>Pseudomonadati</taxon>
        <taxon>Nitrospirota</taxon>
        <taxon>Nitrospiria</taxon>
        <taxon>Nitrospirales</taxon>
        <taxon>Nitrospiraceae</taxon>
        <taxon>Candidatus Nitronereus</taxon>
    </lineage>
</organism>
<dbReference type="Pfam" id="PF04355">
    <property type="entry name" value="BamE"/>
    <property type="match status" value="1"/>
</dbReference>
<sequence length="117" mass="12827">MSAGDHRSAVQNDSGDRVTVGSVQREIKVGMSSAQVAEVLGSPNIVTTDEERREVWIYDKFSSDVAVSENSGYGTLILLGMSGSSGARSTTQRTLTVIIKFDKDKKVRDFSYRTSRF</sequence>
<dbReference type="Proteomes" id="UP001250932">
    <property type="component" value="Unassembled WGS sequence"/>
</dbReference>
<protein>
    <submittedName>
        <fullName evidence="5">Outer membrane protein assembly factor BamE</fullName>
    </submittedName>
</protein>
<evidence type="ECO:0000313" key="6">
    <source>
        <dbReference type="Proteomes" id="UP001250932"/>
    </source>
</evidence>
<evidence type="ECO:0000256" key="2">
    <source>
        <dbReference type="ARBA" id="ARBA00023136"/>
    </source>
</evidence>
<gene>
    <name evidence="5" type="primary">bamE</name>
    <name evidence="5" type="ORF">PPG34_09490</name>
</gene>
<proteinExistence type="predicted"/>
<accession>A0ABU3K894</accession>
<evidence type="ECO:0000259" key="4">
    <source>
        <dbReference type="Pfam" id="PF04355"/>
    </source>
</evidence>
<evidence type="ECO:0000256" key="1">
    <source>
        <dbReference type="ARBA" id="ARBA00022729"/>
    </source>
</evidence>
<evidence type="ECO:0000256" key="3">
    <source>
        <dbReference type="SAM" id="MobiDB-lite"/>
    </source>
</evidence>
<dbReference type="InterPro" id="IPR007450">
    <property type="entry name" value="BamE_dom"/>
</dbReference>
<keyword evidence="1" id="KW-0732">Signal</keyword>
<dbReference type="Gene3D" id="3.30.1450.10">
    <property type="match status" value="1"/>
</dbReference>
<evidence type="ECO:0000313" key="5">
    <source>
        <dbReference type="EMBL" id="MDT7042587.1"/>
    </source>
</evidence>
<comment type="caution">
    <text evidence="5">The sequence shown here is derived from an EMBL/GenBank/DDBJ whole genome shotgun (WGS) entry which is preliminary data.</text>
</comment>